<evidence type="ECO:0000256" key="4">
    <source>
        <dbReference type="PROSITE-ProRule" id="PRU00302"/>
    </source>
</evidence>
<feature type="domain" description="Sushi" evidence="5">
    <location>
        <begin position="107"/>
        <end position="165"/>
    </location>
</feature>
<dbReference type="PANTHER" id="PTHR45785:SF7">
    <property type="entry name" value="COMPLEMENT FACTOR H"/>
    <property type="match status" value="1"/>
</dbReference>
<dbReference type="PROSITE" id="PS50923">
    <property type="entry name" value="SUSHI"/>
    <property type="match status" value="2"/>
</dbReference>
<keyword evidence="7" id="KW-1185">Reference proteome</keyword>
<dbReference type="CDD" id="cd00033">
    <property type="entry name" value="CCP"/>
    <property type="match status" value="2"/>
</dbReference>
<dbReference type="Pfam" id="PF00084">
    <property type="entry name" value="Sushi"/>
    <property type="match status" value="2"/>
</dbReference>
<dbReference type="Proteomes" id="UP000001646">
    <property type="component" value="Unplaced"/>
</dbReference>
<dbReference type="InterPro" id="IPR051503">
    <property type="entry name" value="ComplSys_Reg/VirEntry_Med"/>
</dbReference>
<dbReference type="SUPFAM" id="SSF57535">
    <property type="entry name" value="Complement control module/SCR domain"/>
    <property type="match status" value="3"/>
</dbReference>
<dbReference type="HOGENOM" id="CLU_020107_6_0_1"/>
<proteinExistence type="predicted"/>
<dbReference type="InterPro" id="IPR000436">
    <property type="entry name" value="Sushi_SCR_CCP_dom"/>
</dbReference>
<protein>
    <recommendedName>
        <fullName evidence="5">Sushi domain-containing protein</fullName>
    </recommendedName>
</protein>
<dbReference type="PANTHER" id="PTHR45785">
    <property type="entry name" value="COMPLEMENT FACTOR H-RELATED"/>
    <property type="match status" value="1"/>
</dbReference>
<dbReference type="GO" id="GO:0005615">
    <property type="term" value="C:extracellular space"/>
    <property type="evidence" value="ECO:0000318"/>
    <property type="project" value="GO_Central"/>
</dbReference>
<dbReference type="Gene3D" id="2.10.70.10">
    <property type="entry name" value="Complement Module, domain 1"/>
    <property type="match status" value="3"/>
</dbReference>
<evidence type="ECO:0000259" key="5">
    <source>
        <dbReference type="PROSITE" id="PS50923"/>
    </source>
</evidence>
<dbReference type="FunFam" id="2.10.70.10:FF:000026">
    <property type="entry name" value="Complement inhibitory factor H"/>
    <property type="match status" value="2"/>
</dbReference>
<dbReference type="GO" id="GO:0006956">
    <property type="term" value="P:complement activation"/>
    <property type="evidence" value="ECO:0000318"/>
    <property type="project" value="GO_Central"/>
</dbReference>
<feature type="disulfide bond" evidence="4">
    <location>
        <begin position="109"/>
        <end position="152"/>
    </location>
</feature>
<feature type="disulfide bond" evidence="4">
    <location>
        <begin position="48"/>
        <end position="91"/>
    </location>
</feature>
<dbReference type="GeneTree" id="ENSGT00940000154386"/>
<dbReference type="SMART" id="SM00032">
    <property type="entry name" value="CCP"/>
    <property type="match status" value="3"/>
</dbReference>
<comment type="caution">
    <text evidence="4">Lacks conserved residue(s) required for the propagation of feature annotation.</text>
</comment>
<organism evidence="6 7">
    <name type="scientific">Anolis carolinensis</name>
    <name type="common">Green anole</name>
    <name type="synonym">American chameleon</name>
    <dbReference type="NCBI Taxonomy" id="28377"/>
    <lineage>
        <taxon>Eukaryota</taxon>
        <taxon>Metazoa</taxon>
        <taxon>Chordata</taxon>
        <taxon>Craniata</taxon>
        <taxon>Vertebrata</taxon>
        <taxon>Euteleostomi</taxon>
        <taxon>Lepidosauria</taxon>
        <taxon>Squamata</taxon>
        <taxon>Bifurcata</taxon>
        <taxon>Unidentata</taxon>
        <taxon>Episquamata</taxon>
        <taxon>Toxicofera</taxon>
        <taxon>Iguania</taxon>
        <taxon>Dactyloidae</taxon>
        <taxon>Anolis</taxon>
    </lineage>
</organism>
<dbReference type="GO" id="GO:0001851">
    <property type="term" value="F:complement component C3b binding"/>
    <property type="evidence" value="ECO:0000318"/>
    <property type="project" value="GO_Central"/>
</dbReference>
<reference evidence="6" key="2">
    <citation type="submission" date="2025-08" db="UniProtKB">
        <authorList>
            <consortium name="Ensembl"/>
        </authorList>
    </citation>
    <scope>IDENTIFICATION</scope>
</reference>
<dbReference type="AlphaFoldDB" id="H9GEZ0"/>
<evidence type="ECO:0000256" key="3">
    <source>
        <dbReference type="ARBA" id="ARBA00023157"/>
    </source>
</evidence>
<evidence type="ECO:0000313" key="6">
    <source>
        <dbReference type="Ensembl" id="ENSACAP00000009054.4"/>
    </source>
</evidence>
<evidence type="ECO:0000256" key="2">
    <source>
        <dbReference type="ARBA" id="ARBA00022729"/>
    </source>
</evidence>
<accession>H9GEZ0</accession>
<dbReference type="Bgee" id="ENSACAG00000009262">
    <property type="expression patterns" value="Expressed in liver and 8 other cell types or tissues"/>
</dbReference>
<keyword evidence="3 4" id="KW-1015">Disulfide bond</keyword>
<evidence type="ECO:0000256" key="1">
    <source>
        <dbReference type="ARBA" id="ARBA00022659"/>
    </source>
</evidence>
<feature type="domain" description="Sushi" evidence="5">
    <location>
        <begin position="46"/>
        <end position="104"/>
    </location>
</feature>
<dbReference type="InParanoid" id="H9GEZ0"/>
<dbReference type="FunFam" id="2.10.70.10:FF:000060">
    <property type="entry name" value="Complement inhibitory factor H"/>
    <property type="match status" value="1"/>
</dbReference>
<keyword evidence="1 4" id="KW-0768">Sushi</keyword>
<dbReference type="Ensembl" id="ENSACAT00000009247.4">
    <property type="protein sequence ID" value="ENSACAP00000009054.4"/>
    <property type="gene ID" value="ENSACAG00000009262.4"/>
</dbReference>
<dbReference type="eggNOG" id="ENOG502RDCS">
    <property type="taxonomic scope" value="Eukaryota"/>
</dbReference>
<keyword evidence="2" id="KW-0732">Signal</keyword>
<sequence length="231" mass="26322">MCLIGLEMQSNCVNGGKRFANIRLQKNSNYQFIDNAFVFQIISEVDGCPPPPDILHGQLRGNKKQKYSPNETMEYQCDNGYYISGSRTITCLKKQWSEAPQCRANVEKCGRPPSIENGDIIDLLKDEYKSGERVIYKCQRFYNMEGNAAVSCQNGHWSDTPKCIVPCTASQEDMEHNNIRLRWLGKDELYSTDGDVVDFTCKRGYSPAPSSPAFRVRCINGIFEYPRCIRI</sequence>
<reference evidence="6" key="1">
    <citation type="submission" date="2009-12" db="EMBL/GenBank/DDBJ databases">
        <title>The Genome Sequence of Anolis carolinensis (Green Anole Lizard).</title>
        <authorList>
            <consortium name="The Genome Sequencing Platform"/>
            <person name="Di Palma F."/>
            <person name="Alfoldi J."/>
            <person name="Heiman D."/>
            <person name="Young S."/>
            <person name="Grabherr M."/>
            <person name="Johnson J."/>
            <person name="Lander E.S."/>
            <person name="Lindblad-Toh K."/>
        </authorList>
    </citation>
    <scope>NUCLEOTIDE SEQUENCE [LARGE SCALE GENOMIC DNA]</scope>
    <source>
        <strain evidence="6">JBL SC #1</strain>
    </source>
</reference>
<name>H9GEZ0_ANOCA</name>
<reference evidence="6" key="3">
    <citation type="submission" date="2025-09" db="UniProtKB">
        <authorList>
            <consortium name="Ensembl"/>
        </authorList>
    </citation>
    <scope>IDENTIFICATION</scope>
</reference>
<dbReference type="InterPro" id="IPR035976">
    <property type="entry name" value="Sushi/SCR/CCP_sf"/>
</dbReference>
<evidence type="ECO:0000313" key="7">
    <source>
        <dbReference type="Proteomes" id="UP000001646"/>
    </source>
</evidence>